<dbReference type="InterPro" id="IPR035952">
    <property type="entry name" value="Rhomboid-like_sf"/>
</dbReference>
<evidence type="ECO:0000256" key="4">
    <source>
        <dbReference type="ARBA" id="ARBA00022801"/>
    </source>
</evidence>
<dbReference type="Proteomes" id="UP000198356">
    <property type="component" value="Unassembled WGS sequence"/>
</dbReference>
<feature type="domain" description="Peptidase S54 rhomboid" evidence="8">
    <location>
        <begin position="102"/>
        <end position="254"/>
    </location>
</feature>
<dbReference type="EMBL" id="FZOU01000001">
    <property type="protein sequence ID" value="SNS21557.1"/>
    <property type="molecule type" value="Genomic_DNA"/>
</dbReference>
<dbReference type="InterPro" id="IPR022764">
    <property type="entry name" value="Peptidase_S54_rhomboid_dom"/>
</dbReference>
<evidence type="ECO:0000259" key="8">
    <source>
        <dbReference type="Pfam" id="PF01694"/>
    </source>
</evidence>
<reference evidence="9 10" key="1">
    <citation type="submission" date="2017-06" db="EMBL/GenBank/DDBJ databases">
        <authorList>
            <person name="Kim H.J."/>
            <person name="Triplett B.A."/>
        </authorList>
    </citation>
    <scope>NUCLEOTIDE SEQUENCE [LARGE SCALE GENOMIC DNA]</scope>
    <source>
        <strain evidence="9 10">DSM 18704</strain>
    </source>
</reference>
<dbReference type="Gene3D" id="1.20.1540.10">
    <property type="entry name" value="Rhomboid-like"/>
    <property type="match status" value="1"/>
</dbReference>
<evidence type="ECO:0000313" key="10">
    <source>
        <dbReference type="Proteomes" id="UP000198356"/>
    </source>
</evidence>
<evidence type="ECO:0000256" key="6">
    <source>
        <dbReference type="ARBA" id="ARBA00023136"/>
    </source>
</evidence>
<sequence>MRLMPDSIQHEDLIAAESATPASGFEAPSSAHHERSDFNPLAAPATYTLIAINLAVFGIMFPRSPAPEVWRSHHPGMAFLASFSPEDLVRYGAVSGALVLGGQWYRLVTAAFVHINPAHILTNLWCLWNLGLLGEPLLGPMGLIAVYILTGVAGYLLSIAWDILFHPALANSLTAGASGAIFGIAGILIVLLSNRRLPIPWKELRGHRNAVLLFAVVNLALGGVSIYFSAVRINNSAHLGGVLSGLLLGLPLVPRMTAGRLRYLRRQKIVFAGAAFVLSLFGYWISRVG</sequence>
<organism evidence="9 10">
    <name type="scientific">Granulicella rosea</name>
    <dbReference type="NCBI Taxonomy" id="474952"/>
    <lineage>
        <taxon>Bacteria</taxon>
        <taxon>Pseudomonadati</taxon>
        <taxon>Acidobacteriota</taxon>
        <taxon>Terriglobia</taxon>
        <taxon>Terriglobales</taxon>
        <taxon>Acidobacteriaceae</taxon>
        <taxon>Granulicella</taxon>
    </lineage>
</organism>
<feature type="transmembrane region" description="Helical" evidence="7">
    <location>
        <begin position="173"/>
        <end position="192"/>
    </location>
</feature>
<keyword evidence="5 7" id="KW-1133">Transmembrane helix</keyword>
<dbReference type="GO" id="GO:0016020">
    <property type="term" value="C:membrane"/>
    <property type="evidence" value="ECO:0007669"/>
    <property type="project" value="UniProtKB-SubCell"/>
</dbReference>
<evidence type="ECO:0000313" key="9">
    <source>
        <dbReference type="EMBL" id="SNS21557.1"/>
    </source>
</evidence>
<feature type="transmembrane region" description="Helical" evidence="7">
    <location>
        <begin position="212"/>
        <end position="231"/>
    </location>
</feature>
<keyword evidence="4" id="KW-0378">Hydrolase</keyword>
<comment type="subcellular location">
    <subcellularLocation>
        <location evidence="1">Membrane</location>
        <topology evidence="1">Multi-pass membrane protein</topology>
    </subcellularLocation>
</comment>
<dbReference type="AlphaFoldDB" id="A0A239CN34"/>
<accession>A0A239CN34</accession>
<evidence type="ECO:0000256" key="5">
    <source>
        <dbReference type="ARBA" id="ARBA00022989"/>
    </source>
</evidence>
<keyword evidence="3 7" id="KW-0812">Transmembrane</keyword>
<protein>
    <submittedName>
        <fullName evidence="9">Rhomboid protease GluP</fullName>
    </submittedName>
</protein>
<dbReference type="Pfam" id="PF01694">
    <property type="entry name" value="Rhomboid"/>
    <property type="match status" value="1"/>
</dbReference>
<dbReference type="GO" id="GO:0006508">
    <property type="term" value="P:proteolysis"/>
    <property type="evidence" value="ECO:0007669"/>
    <property type="project" value="UniProtKB-KW"/>
</dbReference>
<feature type="transmembrane region" description="Helical" evidence="7">
    <location>
        <begin position="269"/>
        <end position="286"/>
    </location>
</feature>
<keyword evidence="9" id="KW-0645">Protease</keyword>
<feature type="transmembrane region" description="Helical" evidence="7">
    <location>
        <begin position="41"/>
        <end position="61"/>
    </location>
</feature>
<dbReference type="SUPFAM" id="SSF144091">
    <property type="entry name" value="Rhomboid-like"/>
    <property type="match status" value="1"/>
</dbReference>
<evidence type="ECO:0000256" key="3">
    <source>
        <dbReference type="ARBA" id="ARBA00022692"/>
    </source>
</evidence>
<name>A0A239CN34_9BACT</name>
<dbReference type="PANTHER" id="PTHR43731">
    <property type="entry name" value="RHOMBOID PROTEASE"/>
    <property type="match status" value="1"/>
</dbReference>
<proteinExistence type="inferred from homology"/>
<gene>
    <name evidence="9" type="ORF">SAMN05421770_10119</name>
</gene>
<dbReference type="GO" id="GO:0004252">
    <property type="term" value="F:serine-type endopeptidase activity"/>
    <property type="evidence" value="ECO:0007669"/>
    <property type="project" value="InterPro"/>
</dbReference>
<keyword evidence="6 7" id="KW-0472">Membrane</keyword>
<evidence type="ECO:0000256" key="1">
    <source>
        <dbReference type="ARBA" id="ARBA00004141"/>
    </source>
</evidence>
<dbReference type="PANTHER" id="PTHR43731:SF14">
    <property type="entry name" value="PRESENILIN-ASSOCIATED RHOMBOID-LIKE PROTEIN, MITOCHONDRIAL"/>
    <property type="match status" value="1"/>
</dbReference>
<comment type="similarity">
    <text evidence="2">Belongs to the peptidase S54 family.</text>
</comment>
<feature type="transmembrane region" description="Helical" evidence="7">
    <location>
        <begin position="237"/>
        <end position="257"/>
    </location>
</feature>
<evidence type="ECO:0000256" key="2">
    <source>
        <dbReference type="ARBA" id="ARBA00009045"/>
    </source>
</evidence>
<evidence type="ECO:0000256" key="7">
    <source>
        <dbReference type="SAM" id="Phobius"/>
    </source>
</evidence>
<dbReference type="InterPro" id="IPR050925">
    <property type="entry name" value="Rhomboid_protease_S54"/>
</dbReference>
<keyword evidence="10" id="KW-1185">Reference proteome</keyword>
<feature type="transmembrane region" description="Helical" evidence="7">
    <location>
        <begin position="137"/>
        <end position="161"/>
    </location>
</feature>